<feature type="chain" id="PRO_5039309282" evidence="1">
    <location>
        <begin position="22"/>
        <end position="542"/>
    </location>
</feature>
<dbReference type="GO" id="GO:0015833">
    <property type="term" value="P:peptide transport"/>
    <property type="evidence" value="ECO:0007669"/>
    <property type="project" value="TreeGrafter"/>
</dbReference>
<dbReference type="PANTHER" id="PTHR30290">
    <property type="entry name" value="PERIPLASMIC BINDING COMPONENT OF ABC TRANSPORTER"/>
    <property type="match status" value="1"/>
</dbReference>
<keyword evidence="1" id="KW-0732">Signal</keyword>
<evidence type="ECO:0000259" key="2">
    <source>
        <dbReference type="Pfam" id="PF00496"/>
    </source>
</evidence>
<proteinExistence type="predicted"/>
<sequence>MTNLRSYFAAAVLPLILAAGACGPSRTSEEHRIDPQAAVSVNNVEPTAPLIPSSTNDTAGWKVVTQLFDGLVTFDAKGGMTLVEAKSITPNEDASRYTIALKPGLTFSDGEKITAKTYADSWSFAANVANGQLGASAFSTIAGYEQVQDEQGDPKAPLSGLRVVDDLTLEVTMEKPDSSFPYKVGDVAFLPLPSSAYKDIKAFGKNPIGNGPYRFKSWVPNQGIRLERDPAYKGPRKARNGSLEFRDYQSLDAAYADVQAGHLDVLDTVPVSRLKTFHTDSGLHPLVKPGPAFRSLTIPQGLQHFQGQEGALRRAALSYALDRAEIADKVFAGSVTPATDFLAPTIRGNASDIRGREVLDHDPDQARSLWEEADAISPWEGTLRIAYSADGTDKDWVDAVLHEYAQVLGIKTESNIFPTGKEFNTAVHNRQVDSIFNSGITSDYPHPEGYLVQGYASSQANGKGLNNGDYKSAEYDTLLAQAASKTDQDEAMQDYRQAEAVLLRDLPVLPLWYRKVSAVAGKQVRQVPFGYMGLPVYNQVTK</sequence>
<dbReference type="InterPro" id="IPR000914">
    <property type="entry name" value="SBP_5_dom"/>
</dbReference>
<dbReference type="Gene3D" id="3.40.190.10">
    <property type="entry name" value="Periplasmic binding protein-like II"/>
    <property type="match status" value="1"/>
</dbReference>
<dbReference type="CDD" id="cd00995">
    <property type="entry name" value="PBP2_NikA_DppA_OppA_like"/>
    <property type="match status" value="1"/>
</dbReference>
<dbReference type="OrthoDB" id="9046151at2"/>
<evidence type="ECO:0000256" key="1">
    <source>
        <dbReference type="SAM" id="SignalP"/>
    </source>
</evidence>
<dbReference type="Pfam" id="PF00496">
    <property type="entry name" value="SBP_bac_5"/>
    <property type="match status" value="1"/>
</dbReference>
<protein>
    <submittedName>
        <fullName evidence="3">ABC superfamily transporter</fullName>
    </submittedName>
</protein>
<gene>
    <name evidence="3" type="ORF">BINDI_0999</name>
</gene>
<dbReference type="Gene3D" id="3.10.105.10">
    <property type="entry name" value="Dipeptide-binding Protein, Domain 3"/>
    <property type="match status" value="1"/>
</dbReference>
<dbReference type="RefSeq" id="WP_033490531.1">
    <property type="nucleotide sequence ID" value="NZ_CP006018.1"/>
</dbReference>
<dbReference type="SUPFAM" id="SSF53850">
    <property type="entry name" value="Periplasmic binding protein-like II"/>
    <property type="match status" value="1"/>
</dbReference>
<reference evidence="3 4" key="1">
    <citation type="journal article" date="2014" name="Appl. Environ. Microbiol.">
        <title>Genomic encyclopedia of type strains of the genus Bifidobacterium.</title>
        <authorList>
            <person name="Milani C."/>
            <person name="Lugli G.A."/>
            <person name="Duranti S."/>
            <person name="Turroni F."/>
            <person name="Bottacini F."/>
            <person name="Mangifesta M."/>
            <person name="Sanchez B."/>
            <person name="Viappiani A."/>
            <person name="Mancabelli L."/>
            <person name="Taminiau B."/>
            <person name="Delcenserie V."/>
            <person name="Barrangou R."/>
            <person name="Margolles A."/>
            <person name="van Sinderen D."/>
            <person name="Ventura M."/>
        </authorList>
    </citation>
    <scope>NUCLEOTIDE SEQUENCE [LARGE SCALE GENOMIC DNA]</scope>
    <source>
        <strain evidence="3 4">LMG 11587</strain>
    </source>
</reference>
<dbReference type="EMBL" id="CP006018">
    <property type="protein sequence ID" value="AIC92262.1"/>
    <property type="molecule type" value="Genomic_DNA"/>
</dbReference>
<feature type="signal peptide" evidence="1">
    <location>
        <begin position="1"/>
        <end position="21"/>
    </location>
</feature>
<dbReference type="PROSITE" id="PS51257">
    <property type="entry name" value="PROKAR_LIPOPROTEIN"/>
    <property type="match status" value="1"/>
</dbReference>
<dbReference type="GO" id="GO:0042597">
    <property type="term" value="C:periplasmic space"/>
    <property type="evidence" value="ECO:0007669"/>
    <property type="project" value="UniProtKB-ARBA"/>
</dbReference>
<dbReference type="PANTHER" id="PTHR30290:SF83">
    <property type="entry name" value="ABC TRANSPORTER SUBSTRATE-BINDING PROTEIN"/>
    <property type="match status" value="1"/>
</dbReference>
<dbReference type="GO" id="GO:0043190">
    <property type="term" value="C:ATP-binding cassette (ABC) transporter complex"/>
    <property type="evidence" value="ECO:0007669"/>
    <property type="project" value="InterPro"/>
</dbReference>
<dbReference type="Gene3D" id="3.90.76.10">
    <property type="entry name" value="Dipeptide-binding Protein, Domain 1"/>
    <property type="match status" value="1"/>
</dbReference>
<organism evidence="3 4">
    <name type="scientific">Bifidobacterium [indicum] DSM 20214 = LMG 11587</name>
    <dbReference type="NCBI Taxonomy" id="1341694"/>
    <lineage>
        <taxon>Bacteria</taxon>
        <taxon>Bacillati</taxon>
        <taxon>Actinomycetota</taxon>
        <taxon>Actinomycetes</taxon>
        <taxon>Bifidobacteriales</taxon>
        <taxon>Bifidobacteriaceae</taxon>
        <taxon>Bifidobacterium</taxon>
    </lineage>
</organism>
<dbReference type="KEGG" id="bii:BINDI_0999"/>
<dbReference type="InterPro" id="IPR039424">
    <property type="entry name" value="SBP_5"/>
</dbReference>
<dbReference type="AlphaFoldDB" id="A0A087VV97"/>
<dbReference type="GO" id="GO:1904680">
    <property type="term" value="F:peptide transmembrane transporter activity"/>
    <property type="evidence" value="ECO:0007669"/>
    <property type="project" value="TreeGrafter"/>
</dbReference>
<dbReference type="PIRSF" id="PIRSF002741">
    <property type="entry name" value="MppA"/>
    <property type="match status" value="1"/>
</dbReference>
<name>A0A087VV97_9BIFI</name>
<keyword evidence="4" id="KW-1185">Reference proteome</keyword>
<feature type="domain" description="Solute-binding protein family 5" evidence="2">
    <location>
        <begin position="85"/>
        <end position="461"/>
    </location>
</feature>
<dbReference type="Proteomes" id="UP000028569">
    <property type="component" value="Chromosome"/>
</dbReference>
<dbReference type="InterPro" id="IPR030678">
    <property type="entry name" value="Peptide/Ni-bd"/>
</dbReference>
<evidence type="ECO:0000313" key="4">
    <source>
        <dbReference type="Proteomes" id="UP000028569"/>
    </source>
</evidence>
<accession>A0A087VV97</accession>
<dbReference type="HOGENOM" id="CLU_017028_0_3_11"/>
<evidence type="ECO:0000313" key="3">
    <source>
        <dbReference type="EMBL" id="AIC92262.1"/>
    </source>
</evidence>